<evidence type="ECO:0000313" key="1">
    <source>
        <dbReference type="EnsemblPlants" id="OBART02G10130.1"/>
    </source>
</evidence>
<accession>A0A0D3F2X6</accession>
<sequence length="17" mass="1779">MGVPLSPEICSKNGCMI</sequence>
<reference evidence="1" key="2">
    <citation type="submission" date="2015-03" db="UniProtKB">
        <authorList>
            <consortium name="EnsemblPlants"/>
        </authorList>
    </citation>
    <scope>IDENTIFICATION</scope>
</reference>
<name>A0A0D3F2X6_9ORYZ</name>
<dbReference type="AlphaFoldDB" id="A0A0D3F2X6"/>
<dbReference type="Proteomes" id="UP000026960">
    <property type="component" value="Chromosome 2"/>
</dbReference>
<dbReference type="HOGENOM" id="CLU_3432145_0_0_1"/>
<dbReference type="EnsemblPlants" id="OBART02G10130.1">
    <property type="protein sequence ID" value="OBART02G10130.1"/>
    <property type="gene ID" value="OBART02G10130"/>
</dbReference>
<reference evidence="1" key="1">
    <citation type="journal article" date="2009" name="Rice">
        <title>De Novo Next Generation Sequencing of Plant Genomes.</title>
        <authorList>
            <person name="Rounsley S."/>
            <person name="Marri P.R."/>
            <person name="Yu Y."/>
            <person name="He R."/>
            <person name="Sisneros N."/>
            <person name="Goicoechea J.L."/>
            <person name="Lee S.J."/>
            <person name="Angelova A."/>
            <person name="Kudrna D."/>
            <person name="Luo M."/>
            <person name="Affourtit J."/>
            <person name="Desany B."/>
            <person name="Knight J."/>
            <person name="Niazi F."/>
            <person name="Egholm M."/>
            <person name="Wing R.A."/>
        </authorList>
    </citation>
    <scope>NUCLEOTIDE SEQUENCE [LARGE SCALE GENOMIC DNA]</scope>
    <source>
        <strain evidence="1">cv. IRGC 105608</strain>
    </source>
</reference>
<organism evidence="1">
    <name type="scientific">Oryza barthii</name>
    <dbReference type="NCBI Taxonomy" id="65489"/>
    <lineage>
        <taxon>Eukaryota</taxon>
        <taxon>Viridiplantae</taxon>
        <taxon>Streptophyta</taxon>
        <taxon>Embryophyta</taxon>
        <taxon>Tracheophyta</taxon>
        <taxon>Spermatophyta</taxon>
        <taxon>Magnoliopsida</taxon>
        <taxon>Liliopsida</taxon>
        <taxon>Poales</taxon>
        <taxon>Poaceae</taxon>
        <taxon>BOP clade</taxon>
        <taxon>Oryzoideae</taxon>
        <taxon>Oryzeae</taxon>
        <taxon>Oryzinae</taxon>
        <taxon>Oryza</taxon>
    </lineage>
</organism>
<dbReference type="Gramene" id="OBART02G10130.1">
    <property type="protein sequence ID" value="OBART02G10130.1"/>
    <property type="gene ID" value="OBART02G10130"/>
</dbReference>
<keyword evidence="2" id="KW-1185">Reference proteome</keyword>
<evidence type="ECO:0000313" key="2">
    <source>
        <dbReference type="Proteomes" id="UP000026960"/>
    </source>
</evidence>
<proteinExistence type="predicted"/>
<protein>
    <submittedName>
        <fullName evidence="1">Uncharacterized protein</fullName>
    </submittedName>
</protein>